<organism evidence="1 2">
    <name type="scientific">Ethanoligenens harbinense (strain DSM 18485 / JCM 12961 / CGMCC 1.5033 / YUAN-3)</name>
    <dbReference type="NCBI Taxonomy" id="663278"/>
    <lineage>
        <taxon>Bacteria</taxon>
        <taxon>Bacillati</taxon>
        <taxon>Bacillota</taxon>
        <taxon>Clostridia</taxon>
        <taxon>Eubacteriales</taxon>
        <taxon>Oscillospiraceae</taxon>
        <taxon>Ethanoligenens</taxon>
    </lineage>
</organism>
<dbReference type="Pfam" id="PF02012">
    <property type="entry name" value="BNR"/>
    <property type="match status" value="1"/>
</dbReference>
<keyword evidence="2" id="KW-1185">Reference proteome</keyword>
<dbReference type="InterPro" id="IPR015943">
    <property type="entry name" value="WD40/YVTN_repeat-like_dom_sf"/>
</dbReference>
<gene>
    <name evidence="1" type="ordered locus">Ethha_2511</name>
</gene>
<sequence length="405" mass="42816">MRGKYIALLVAAVLAAAAAGVGTAYVRQAGRPTAKTVLPTHEDMQSFVQTANDWITERQKTADLSLYMADTQNGWRSDGQNLFHTTDGGKSWDAAAPFYDGGAADFLDATHAFALAKAVHDEEALTGISVYATADSGKNWRHLALSGAPYFSAEGITRGVDGFSMASSSNGLLILAGDPAAGSHESVVFATKDGARSFTKQADSLRMPNGQNTLALADASHAYLFINGSAAPVFMLATTDGGKTWKEQDSGLSPRFTDVVPTYVPVRMAADARVAMLSVQNGTPAAGAKGKTETADARMRDVFYTLSPDGSVAGKLTELLTDLPLDAKSVSMPDAQTIYALSRAGGKPVLYRFQAQGGWKRVESATLPADALQLQFVSLSDGFVLQKDAVFVTTDGGKTWVKRPL</sequence>
<dbReference type="eggNOG" id="COG4447">
    <property type="taxonomic scope" value="Bacteria"/>
</dbReference>
<dbReference type="STRING" id="663278.Ethha_2511"/>
<protein>
    <recommendedName>
        <fullName evidence="3">Photosynthesis system II assembly factor Ycf48/Hcf136-like domain-containing protein</fullName>
    </recommendedName>
</protein>
<dbReference type="KEGG" id="eha:Ethha_2511"/>
<dbReference type="SUPFAM" id="SSF110296">
    <property type="entry name" value="Oligoxyloglucan reducing end-specific cellobiohydrolase"/>
    <property type="match status" value="1"/>
</dbReference>
<reference evidence="1 2" key="1">
    <citation type="submission" date="2010-12" db="EMBL/GenBank/DDBJ databases">
        <title>Complete sequence of Ethanoligenens harbinense YUAN-3.</title>
        <authorList>
            <person name="Lucas S."/>
            <person name="Copeland A."/>
            <person name="Lapidus A."/>
            <person name="Cheng J.-F."/>
            <person name="Bruce D."/>
            <person name="Goodwin L."/>
            <person name="Pitluck S."/>
            <person name="Chertkov O."/>
            <person name="Misra M."/>
            <person name="Detter J.C."/>
            <person name="Han C."/>
            <person name="Tapia R."/>
            <person name="Land M."/>
            <person name="Hauser L."/>
            <person name="Jeffries C."/>
            <person name="Kyrpides N."/>
            <person name="Ivanova N."/>
            <person name="Mikhailova N."/>
            <person name="Wang A."/>
            <person name="Mouttaki H."/>
            <person name="He Z."/>
            <person name="Zhou J."/>
            <person name="Hemme C.L."/>
            <person name="Woyke T."/>
        </authorList>
    </citation>
    <scope>NUCLEOTIDE SEQUENCE [LARGE SCALE GENOMIC DNA]</scope>
    <source>
        <strain evidence="2">DSM 18485 / JCM 12961 / CGMCC 1.5033 / YUAN-3</strain>
    </source>
</reference>
<accession>E6U6D4</accession>
<evidence type="ECO:0000313" key="1">
    <source>
        <dbReference type="EMBL" id="ADU28004.1"/>
    </source>
</evidence>
<dbReference type="AlphaFoldDB" id="E6U6D4"/>
<evidence type="ECO:0008006" key="3">
    <source>
        <dbReference type="Google" id="ProtNLM"/>
    </source>
</evidence>
<dbReference type="InterPro" id="IPR002860">
    <property type="entry name" value="BNR_rpt"/>
</dbReference>
<dbReference type="Gene3D" id="2.130.10.10">
    <property type="entry name" value="YVTN repeat-like/Quinoprotein amine dehydrogenase"/>
    <property type="match status" value="1"/>
</dbReference>
<evidence type="ECO:0000313" key="2">
    <source>
        <dbReference type="Proteomes" id="UP000001551"/>
    </source>
</evidence>
<dbReference type="RefSeq" id="WP_013486347.1">
    <property type="nucleotide sequence ID" value="NC_014828.1"/>
</dbReference>
<name>E6U6D4_ETHHY</name>
<proteinExistence type="predicted"/>
<dbReference type="HOGENOM" id="CLU_679242_0_0_9"/>
<dbReference type="EMBL" id="CP002400">
    <property type="protein sequence ID" value="ADU28004.1"/>
    <property type="molecule type" value="Genomic_DNA"/>
</dbReference>
<dbReference type="Proteomes" id="UP000001551">
    <property type="component" value="Chromosome"/>
</dbReference>